<feature type="region of interest" description="Disordered" evidence="1">
    <location>
        <begin position="645"/>
        <end position="670"/>
    </location>
</feature>
<feature type="compositionally biased region" description="Polar residues" evidence="1">
    <location>
        <begin position="440"/>
        <end position="486"/>
    </location>
</feature>
<feature type="compositionally biased region" description="Polar residues" evidence="1">
    <location>
        <begin position="322"/>
        <end position="332"/>
    </location>
</feature>
<feature type="compositionally biased region" description="Polar residues" evidence="1">
    <location>
        <begin position="252"/>
        <end position="267"/>
    </location>
</feature>
<feature type="compositionally biased region" description="Basic and acidic residues" evidence="1">
    <location>
        <begin position="509"/>
        <end position="520"/>
    </location>
</feature>
<feature type="region of interest" description="Disordered" evidence="1">
    <location>
        <begin position="409"/>
        <end position="486"/>
    </location>
</feature>
<feature type="region of interest" description="Disordered" evidence="1">
    <location>
        <begin position="192"/>
        <end position="382"/>
    </location>
</feature>
<sequence length="1166" mass="130254">MDTTDRDFKKAADIEQTALIGKMHKMQWLKSNSQLSGHRKVHPGKELISGTVVSTINEGTKEESEVASVNVCSSSAELRKIDSVLDKSINEDNSVLNKEPAELSLSTGECSGSMDTVWNKDVNATNQVLKVPNPQTLALERVDEKKVIDVSEDIVNVQLEHLRLEEKENKSDKLDNEAESYWNHLNVSDLSKSDNSINNQMNPKQCHDNNNNNAKSKSQSPLEAKKSIQKTTTKVNINRRISDPKIKKPTAVTGSSLKESGISLKQGSKSKDDLLSNDDGTTSTDSKKISVGITPKPSDKKVNGCNKNLIVVKETRTKEQQFSRQHTSTLGDTPNKRRPSMEKDDKTKSLTPSATKLKPMRSESDKRSSETADESKCHKVQVMRTQSYNVQYYRNKPVIKPPRYVRNAAKPEEDTSVQGSPGFNNNNVPTENATKKKFESQQSSINKQVSDTQSNQTTSGKNARNSNVSEYNSNDRSLAKTSSAPCKRSYQNLTTIRYSTDRNFKDDQTSYQKFKKDSNVYRRSSSNFQMSKDEKTDEQKRNVNTGNNLTKDHGVNRLSSGDPKGRSQPDGSRLTVHPHRTNDGASNTTKTDTSESIAVNNVQSAKPLNFSNGTKDSTTRNTSTPQDGSQALRSCNETEVQFLKTEQEDTSNNNTNDKTSASSSETKSVKFSDNIQEIAVSTYHPAMSYSNSAVNQSKLPASPFYPDVQTASNAQQIENHQSVQNKTYFDDNNAQYNKNCTDVRSIERDLHMLNLAQQKADKNSQIPSSQSVLPPSSSLNYQSLPAMYLNEHSNAQTVPRKTAESTIVSQSTLIPSTSSYAADTQNMTQTDPSNLLMHNTQTSVLPPSGFPCTAQPNQWNFPVTDMYLVGNMMNPALPFQNSRHACNADYSNMQQPGYVHPMFYMPPLCMQSWNPLLHYPAPLFQNTPYTNAFSNQVLPTNNLTEYMNCAPPTSMQNVPYKPYQQMQSLENAPNFTVPMKLDNYMGSAQGSKSNGRMKDNDNGDYQMRASQYRVPMSNEYQNCSQDGQLISYAIMDSVARNVPASVHVNQKYSPCTPTTANYSRMPDMYHSNRDASSGRQDDSECAQPMISPKDVMNMNYGINYSRKTDNVQNSYGRAEKSAAPIYFANMHHYTPHYQKNATYHQASPKEPSSRLNVGRGMRKMDQ</sequence>
<feature type="compositionally biased region" description="Polar residues" evidence="1">
    <location>
        <begin position="583"/>
        <end position="633"/>
    </location>
</feature>
<keyword evidence="2" id="KW-1185">Reference proteome</keyword>
<feature type="region of interest" description="Disordered" evidence="1">
    <location>
        <begin position="1141"/>
        <end position="1166"/>
    </location>
</feature>
<dbReference type="KEGG" id="ccal:108632240"/>
<proteinExistence type="predicted"/>
<protein>
    <submittedName>
        <fullName evidence="3">GATA zinc finger domain-containing protein 14-like isoform X1</fullName>
    </submittedName>
</protein>
<feature type="compositionally biased region" description="Basic and acidic residues" evidence="1">
    <location>
        <begin position="531"/>
        <end position="541"/>
    </location>
</feature>
<accession>A0AAJ7NFQ5</accession>
<feature type="compositionally biased region" description="Basic and acidic residues" evidence="1">
    <location>
        <begin position="360"/>
        <end position="377"/>
    </location>
</feature>
<dbReference type="AlphaFoldDB" id="A0AAJ7NFQ5"/>
<organism evidence="2 3">
    <name type="scientific">Ceratina calcarata</name>
    <dbReference type="NCBI Taxonomy" id="156304"/>
    <lineage>
        <taxon>Eukaryota</taxon>
        <taxon>Metazoa</taxon>
        <taxon>Ecdysozoa</taxon>
        <taxon>Arthropoda</taxon>
        <taxon>Hexapoda</taxon>
        <taxon>Insecta</taxon>
        <taxon>Pterygota</taxon>
        <taxon>Neoptera</taxon>
        <taxon>Endopterygota</taxon>
        <taxon>Hymenoptera</taxon>
        <taxon>Apocrita</taxon>
        <taxon>Aculeata</taxon>
        <taxon>Apoidea</taxon>
        <taxon>Anthophila</taxon>
        <taxon>Apidae</taxon>
        <taxon>Ceratina</taxon>
        <taxon>Zadontomerus</taxon>
    </lineage>
</organism>
<feature type="compositionally biased region" description="Polar residues" evidence="1">
    <location>
        <begin position="521"/>
        <end position="530"/>
    </location>
</feature>
<feature type="compositionally biased region" description="Low complexity" evidence="1">
    <location>
        <begin position="650"/>
        <end position="664"/>
    </location>
</feature>
<evidence type="ECO:0000313" key="2">
    <source>
        <dbReference type="Proteomes" id="UP000694925"/>
    </source>
</evidence>
<evidence type="ECO:0000313" key="3">
    <source>
        <dbReference type="RefSeq" id="XP_017892162.1"/>
    </source>
</evidence>
<feature type="compositionally biased region" description="Basic and acidic residues" evidence="1">
    <location>
        <begin position="339"/>
        <end position="348"/>
    </location>
</feature>
<feature type="compositionally biased region" description="Polar residues" evidence="1">
    <location>
        <begin position="416"/>
        <end position="432"/>
    </location>
</feature>
<evidence type="ECO:0000256" key="1">
    <source>
        <dbReference type="SAM" id="MobiDB-lite"/>
    </source>
</evidence>
<feature type="region of interest" description="Disordered" evidence="1">
    <location>
        <begin position="509"/>
        <end position="633"/>
    </location>
</feature>
<gene>
    <name evidence="3" type="primary">LOC108632240</name>
</gene>
<dbReference type="RefSeq" id="XP_017892162.1">
    <property type="nucleotide sequence ID" value="XM_018036673.2"/>
</dbReference>
<name>A0AAJ7NFQ5_9HYME</name>
<reference evidence="3" key="1">
    <citation type="submission" date="2025-08" db="UniProtKB">
        <authorList>
            <consortium name="RefSeq"/>
        </authorList>
    </citation>
    <scope>IDENTIFICATION</scope>
    <source>
        <tissue evidence="3">Whole body</tissue>
    </source>
</reference>
<dbReference type="Proteomes" id="UP000694925">
    <property type="component" value="Unplaced"/>
</dbReference>
<dbReference type="GeneID" id="108632240"/>
<feature type="compositionally biased region" description="Polar residues" evidence="1">
    <location>
        <begin position="192"/>
        <end position="203"/>
    </location>
</feature>